<proteinExistence type="predicted"/>
<dbReference type="PANTHER" id="PTHR33845:SF1">
    <property type="entry name" value="C2H2-TYPE DOMAIN-CONTAINING PROTEIN"/>
    <property type="match status" value="1"/>
</dbReference>
<gene>
    <name evidence="2" type="ORF">AWC38_SpisGene12352</name>
</gene>
<feature type="compositionally biased region" description="Basic and acidic residues" evidence="1">
    <location>
        <begin position="501"/>
        <end position="511"/>
    </location>
</feature>
<evidence type="ECO:0000313" key="2">
    <source>
        <dbReference type="EMBL" id="PFX23132.1"/>
    </source>
</evidence>
<feature type="region of interest" description="Disordered" evidence="1">
    <location>
        <begin position="470"/>
        <end position="511"/>
    </location>
</feature>
<name>A0A2B4S3N4_STYPI</name>
<organism evidence="2 3">
    <name type="scientific">Stylophora pistillata</name>
    <name type="common">Smooth cauliflower coral</name>
    <dbReference type="NCBI Taxonomy" id="50429"/>
    <lineage>
        <taxon>Eukaryota</taxon>
        <taxon>Metazoa</taxon>
        <taxon>Cnidaria</taxon>
        <taxon>Anthozoa</taxon>
        <taxon>Hexacorallia</taxon>
        <taxon>Scleractinia</taxon>
        <taxon>Astrocoeniina</taxon>
        <taxon>Pocilloporidae</taxon>
        <taxon>Stylophora</taxon>
    </lineage>
</organism>
<comment type="caution">
    <text evidence="2">The sequence shown here is derived from an EMBL/GenBank/DDBJ whole genome shotgun (WGS) entry which is preliminary data.</text>
</comment>
<dbReference type="AlphaFoldDB" id="A0A2B4S3N4"/>
<evidence type="ECO:0000256" key="1">
    <source>
        <dbReference type="SAM" id="MobiDB-lite"/>
    </source>
</evidence>
<protein>
    <submittedName>
        <fullName evidence="2">Uncharacterized protein</fullName>
    </submittedName>
</protein>
<reference evidence="3" key="1">
    <citation type="journal article" date="2017" name="bioRxiv">
        <title>Comparative analysis of the genomes of Stylophora pistillata and Acropora digitifera provides evidence for extensive differences between species of corals.</title>
        <authorList>
            <person name="Voolstra C.R."/>
            <person name="Li Y."/>
            <person name="Liew Y.J."/>
            <person name="Baumgarten S."/>
            <person name="Zoccola D."/>
            <person name="Flot J.-F."/>
            <person name="Tambutte S."/>
            <person name="Allemand D."/>
            <person name="Aranda M."/>
        </authorList>
    </citation>
    <scope>NUCLEOTIDE SEQUENCE [LARGE SCALE GENOMIC DNA]</scope>
</reference>
<evidence type="ECO:0000313" key="3">
    <source>
        <dbReference type="Proteomes" id="UP000225706"/>
    </source>
</evidence>
<sequence>MSICPTHKDELGKYWRSAHSCQYPSRRGKRKRPKDTHVSNINFAREVFDLFGCTVPIGSHGVMESTLEVHVVYEHEGSVWESKWNEATPEEKRICLEKSEEACRVVCDIIAPEEGSSLYNSLLSKSYEEKISADLVSLMTAFADAPTRKLKLQILNIEKKIQIKCNNSSMTERRGDMLYDIKQAEKDIFEWKAYIMRATNQQKGTHNVLQQLDENTFLVIMDWAIKFQPRKYREKQCEWFGKRGLSRYTVKGEYPEKTKAFLRSDEAGCYHSNMFILACNDISKSSGVQILGYDFSEPESGKDICDEIIFQMKSSIKTYCNEGHNILSAIDVHSALKERSVTRVTASVGVTDETKILLDIDKVQGISKYHNFRFEKRDWAMQFSTTTNLKTKKDTAKQEDLLFGSCSELCEGWALATSSGNVRFAEHLKAYVTTKFDFRIATGKKLTPKEVPEDMRRARNEEGERLFSREEWVKESQKKASSPGWRQLQSIQHLQKKRRQRELNENNLEMK</sequence>
<dbReference type="PANTHER" id="PTHR33845">
    <property type="entry name" value="C2H2-TYPE DOMAIN-CONTAINING PROTEIN"/>
    <property type="match status" value="1"/>
</dbReference>
<keyword evidence="3" id="KW-1185">Reference proteome</keyword>
<accession>A0A2B4S3N4</accession>
<dbReference type="EMBL" id="LSMT01000217">
    <property type="protein sequence ID" value="PFX23132.1"/>
    <property type="molecule type" value="Genomic_DNA"/>
</dbReference>
<dbReference type="Proteomes" id="UP000225706">
    <property type="component" value="Unassembled WGS sequence"/>
</dbReference>